<reference evidence="2" key="1">
    <citation type="submission" date="2025-08" db="UniProtKB">
        <authorList>
            <consortium name="RefSeq"/>
        </authorList>
    </citation>
    <scope>IDENTIFICATION</scope>
    <source>
        <strain evidence="2">Tuebingen</strain>
        <tissue evidence="2">Fibroblasts and whole tissue</tissue>
    </source>
</reference>
<dbReference type="PANTHER" id="PTHR28574">
    <property type="entry name" value="RIKEN CDNA 6820408C15"/>
    <property type="match status" value="1"/>
</dbReference>
<name>A0A8N7TF22_DANRE</name>
<dbReference type="OrthoDB" id="10003267at2759"/>
<gene>
    <name evidence="3" type="primary">si:dkey-76p14.2</name>
    <name evidence="2" type="synonym">pnp4a</name>
    <name evidence="2" type="synonym">zgc:86889</name>
    <name evidence="2" type="synonym">zK76P14.1</name>
</gene>
<dbReference type="RefSeq" id="XP_691039.3">
    <property type="nucleotide sequence ID" value="XM_685947.9"/>
</dbReference>
<dbReference type="AGR" id="ZFIN:ZDB-GENE-040724-200"/>
<dbReference type="FunCoup" id="A0A8N7TF22">
    <property type="interactions" value="212"/>
</dbReference>
<dbReference type="ZFIN" id="ZDB-GENE-040724-200">
    <property type="gene designation" value="si:dkey-76p14.2"/>
</dbReference>
<evidence type="ECO:0000313" key="2">
    <source>
        <dbReference type="RefSeq" id="XP_691039.3"/>
    </source>
</evidence>
<organism evidence="1 2">
    <name type="scientific">Danio rerio</name>
    <name type="common">Zebrafish</name>
    <name type="synonym">Brachydanio rerio</name>
    <dbReference type="NCBI Taxonomy" id="7955"/>
    <lineage>
        <taxon>Eukaryota</taxon>
        <taxon>Metazoa</taxon>
        <taxon>Chordata</taxon>
        <taxon>Craniata</taxon>
        <taxon>Vertebrata</taxon>
        <taxon>Euteleostomi</taxon>
        <taxon>Actinopterygii</taxon>
        <taxon>Neopterygii</taxon>
        <taxon>Teleostei</taxon>
        <taxon>Ostariophysi</taxon>
        <taxon>Cypriniformes</taxon>
        <taxon>Danionidae</taxon>
        <taxon>Danioninae</taxon>
        <taxon>Danio</taxon>
    </lineage>
</organism>
<proteinExistence type="predicted"/>
<evidence type="ECO:0000313" key="1">
    <source>
        <dbReference type="Proteomes" id="UP000000437"/>
    </source>
</evidence>
<protein>
    <submittedName>
        <fullName evidence="2">Purine nucleoside phosphorylase 4a isoform X1</fullName>
    </submittedName>
</protein>
<keyword evidence="1" id="KW-1185">Reference proteome</keyword>
<dbReference type="Proteomes" id="UP000000437">
    <property type="component" value="Chromosome 11"/>
</dbReference>
<evidence type="ECO:0000313" key="3">
    <source>
        <dbReference type="ZFIN" id="ZDB-GENE-040724-200"/>
    </source>
</evidence>
<sequence length="351" mass="40942">MIGRDMWSLHSVDYRKWERSTSSKHLLWTAPIHKSDISSNKAGKRSSPTLKPGKSLNTVHNDFSTLPKLLTRRKTESVEQEKKDCIKTLMLLIRSRKEAIKDLEEHCEQLQERNLQVARSIVDTDRNSVSKANELLVQSQQMRRSMTALKRWDDSLIKSAKADLIATEEASHTHLSGLQKQLDVVKAEVLKAQKELRFLKTYRDMEFPVKVLQIADMERKLDQLKKLQQNEQEDVTLLFKKEMESLERCQKQREQEVLSAIAEKHVSHIPPIVKLMTSQNYKMKEQISLHRKVIMELELKKEDITKSIQELQLSRPNIKRKIFPDVFLKSDKCTPDMDVHLNIPHEDLLPV</sequence>
<dbReference type="InterPro" id="IPR029236">
    <property type="entry name" value="DUF4618"/>
</dbReference>
<dbReference type="Pfam" id="PF15397">
    <property type="entry name" value="DUF4618"/>
    <property type="match status" value="1"/>
</dbReference>
<dbReference type="PANTHER" id="PTHR28574:SF1">
    <property type="entry name" value="RIKEN CDNA 6820408C15 GENE"/>
    <property type="match status" value="1"/>
</dbReference>
<accession>A0A8N7TF22</accession>
<dbReference type="AlphaFoldDB" id="A0A8N7TF22"/>